<dbReference type="InterPro" id="IPR051538">
    <property type="entry name" value="Acyl-CoA_Synth/Transferase"/>
</dbReference>
<proteinExistence type="predicted"/>
<dbReference type="GO" id="GO:0005524">
    <property type="term" value="F:ATP binding"/>
    <property type="evidence" value="ECO:0007669"/>
    <property type="project" value="UniProtKB-KW"/>
</dbReference>
<dbReference type="InterPro" id="IPR013815">
    <property type="entry name" value="ATP_grasp_subdomain_1"/>
</dbReference>
<dbReference type="GeneID" id="33314465"/>
<dbReference type="Pfam" id="PF13549">
    <property type="entry name" value="ATP-grasp_5"/>
    <property type="match status" value="1"/>
</dbReference>
<reference evidence="4 5" key="1">
    <citation type="journal article" date="2017" name="Nat. Commun.">
        <title>'ARMAN' archaea depend on association with euryarchaeal host in culture and in situ.</title>
        <authorList>
            <person name="Golyshina O."/>
            <person name="Toshchakov S."/>
            <person name="Makarova K."/>
            <person name="Gavrilov S."/>
            <person name="Korzhenkov A."/>
            <person name="La Cono V."/>
            <person name="Arcadi E."/>
            <person name="Nechitaylo T."/>
            <person name="Ferrer M."/>
            <person name="Kublanov I."/>
            <person name="Wolf Y."/>
            <person name="Yakimov M."/>
            <person name="Golyshin P."/>
            <person name="Slesarev A."/>
            <person name="Kozyavkin S."/>
        </authorList>
    </citation>
    <scope>NUCLEOTIDE SEQUENCE [LARGE SCALE GENOMIC DNA]</scope>
    <source>
        <strain evidence="4 5">Mia14</strain>
    </source>
</reference>
<keyword evidence="5" id="KW-1185">Reference proteome</keyword>
<dbReference type="KEGG" id="marh:Mia14_0928"/>
<dbReference type="Proteomes" id="UP000197679">
    <property type="component" value="Chromosome"/>
</dbReference>
<dbReference type="SUPFAM" id="SSF56059">
    <property type="entry name" value="Glutathione synthetase ATP-binding domain-like"/>
    <property type="match status" value="1"/>
</dbReference>
<dbReference type="OrthoDB" id="18103at2157"/>
<keyword evidence="2" id="KW-0547">Nucleotide-binding</keyword>
<evidence type="ECO:0000256" key="1">
    <source>
        <dbReference type="ARBA" id="ARBA00022598"/>
    </source>
</evidence>
<protein>
    <submittedName>
        <fullName evidence="4">Acyl-CoA synthetase subunit beta</fullName>
    </submittedName>
</protein>
<sequence length="212" mass="23597">MMEENNKMMDFMEAVQLLKKYNINVVGSKYVESADDAVSFSNGDPIVMKVLSDKALHKTKSGVVKLDLSKPEDIKAAYDDLYSKAQELKPYKILAQKMIKGGTEIIIGGNTDPQFGKAVLLGFGGIYVETFKDVSLRVCPLTDYDAYSMIDSLKSKNIIAPDKESRDMVKGLIINVSKMLMENQNISELDLNPIILHDGTYDAVDLRFILGE</sequence>
<accession>A0A218NP09</accession>
<dbReference type="AlphaFoldDB" id="A0A218NP09"/>
<name>A0A218NP09_9ARCH</name>
<dbReference type="RefSeq" id="WP_088820496.1">
    <property type="nucleotide sequence ID" value="NZ_CP019964.1"/>
</dbReference>
<gene>
    <name evidence="4" type="ORF">Mia14_0928</name>
</gene>
<dbReference type="EMBL" id="CP019964">
    <property type="protein sequence ID" value="ASI14201.1"/>
    <property type="molecule type" value="Genomic_DNA"/>
</dbReference>
<dbReference type="PANTHER" id="PTHR43334:SF1">
    <property type="entry name" value="3-HYDROXYPROPIONATE--COA LIGASE [ADP-FORMING]"/>
    <property type="match status" value="1"/>
</dbReference>
<evidence type="ECO:0000256" key="3">
    <source>
        <dbReference type="ARBA" id="ARBA00022840"/>
    </source>
</evidence>
<dbReference type="GO" id="GO:0016874">
    <property type="term" value="F:ligase activity"/>
    <property type="evidence" value="ECO:0007669"/>
    <property type="project" value="UniProtKB-KW"/>
</dbReference>
<evidence type="ECO:0000313" key="4">
    <source>
        <dbReference type="EMBL" id="ASI14201.1"/>
    </source>
</evidence>
<organism evidence="4 5">
    <name type="scientific">Candidatus Mancarchaeum acidiphilum</name>
    <dbReference type="NCBI Taxonomy" id="1920749"/>
    <lineage>
        <taxon>Archaea</taxon>
        <taxon>Candidatus Micrarchaeota</taxon>
        <taxon>Candidatus Mancarchaeum</taxon>
    </lineage>
</organism>
<dbReference type="Gene3D" id="3.30.1490.20">
    <property type="entry name" value="ATP-grasp fold, A domain"/>
    <property type="match status" value="1"/>
</dbReference>
<evidence type="ECO:0000313" key="5">
    <source>
        <dbReference type="Proteomes" id="UP000197679"/>
    </source>
</evidence>
<keyword evidence="1" id="KW-0436">Ligase</keyword>
<dbReference type="PANTHER" id="PTHR43334">
    <property type="entry name" value="ACETATE--COA LIGASE [ADP-FORMING]"/>
    <property type="match status" value="1"/>
</dbReference>
<evidence type="ECO:0000256" key="2">
    <source>
        <dbReference type="ARBA" id="ARBA00022741"/>
    </source>
</evidence>
<keyword evidence="3" id="KW-0067">ATP-binding</keyword>
<dbReference type="Gene3D" id="3.30.470.20">
    <property type="entry name" value="ATP-grasp fold, B domain"/>
    <property type="match status" value="1"/>
</dbReference>